<name>A0A0E9V0F1_ANGAN</name>
<proteinExistence type="predicted"/>
<sequence length="74" mass="8536">MGSGAILKPPVTLSWPFSRTHVCPFFLFVWERFITCPCFLYPSIFCFPLAFTPFFSVSGESISPRHLHRCAHLR</sequence>
<protein>
    <submittedName>
        <fullName evidence="1">Uncharacterized protein</fullName>
    </submittedName>
</protein>
<reference evidence="1" key="1">
    <citation type="submission" date="2014-11" db="EMBL/GenBank/DDBJ databases">
        <authorList>
            <person name="Amaro Gonzalez C."/>
        </authorList>
    </citation>
    <scope>NUCLEOTIDE SEQUENCE</scope>
</reference>
<organism evidence="1">
    <name type="scientific">Anguilla anguilla</name>
    <name type="common">European freshwater eel</name>
    <name type="synonym">Muraena anguilla</name>
    <dbReference type="NCBI Taxonomy" id="7936"/>
    <lineage>
        <taxon>Eukaryota</taxon>
        <taxon>Metazoa</taxon>
        <taxon>Chordata</taxon>
        <taxon>Craniata</taxon>
        <taxon>Vertebrata</taxon>
        <taxon>Euteleostomi</taxon>
        <taxon>Actinopterygii</taxon>
        <taxon>Neopterygii</taxon>
        <taxon>Teleostei</taxon>
        <taxon>Anguilliformes</taxon>
        <taxon>Anguillidae</taxon>
        <taxon>Anguilla</taxon>
    </lineage>
</organism>
<dbReference type="EMBL" id="GBXM01037111">
    <property type="protein sequence ID" value="JAH71466.1"/>
    <property type="molecule type" value="Transcribed_RNA"/>
</dbReference>
<dbReference type="AlphaFoldDB" id="A0A0E9V0F1"/>
<accession>A0A0E9V0F1</accession>
<evidence type="ECO:0000313" key="1">
    <source>
        <dbReference type="EMBL" id="JAH71466.1"/>
    </source>
</evidence>
<reference evidence="1" key="2">
    <citation type="journal article" date="2015" name="Fish Shellfish Immunol.">
        <title>Early steps in the European eel (Anguilla anguilla)-Vibrio vulnificus interaction in the gills: Role of the RtxA13 toxin.</title>
        <authorList>
            <person name="Callol A."/>
            <person name="Pajuelo D."/>
            <person name="Ebbesson L."/>
            <person name="Teles M."/>
            <person name="MacKenzie S."/>
            <person name="Amaro C."/>
        </authorList>
    </citation>
    <scope>NUCLEOTIDE SEQUENCE</scope>
</reference>